<dbReference type="AlphaFoldDB" id="A0A6L5C3W3"/>
<dbReference type="RefSeq" id="WP_163910259.1">
    <property type="nucleotide sequence ID" value="NZ_JAAAXX010000001.1"/>
</dbReference>
<gene>
    <name evidence="1" type="ORF">FX983_03307</name>
</gene>
<dbReference type="Proteomes" id="UP000475265">
    <property type="component" value="Unassembled WGS sequence"/>
</dbReference>
<evidence type="ECO:0000313" key="2">
    <source>
        <dbReference type="Proteomes" id="UP000475265"/>
    </source>
</evidence>
<comment type="caution">
    <text evidence="1">The sequence shown here is derived from an EMBL/GenBank/DDBJ whole genome shotgun (WGS) entry which is preliminary data.</text>
</comment>
<organism evidence="1 2">
    <name type="scientific">Pseudomonas frederiksbergensis</name>
    <dbReference type="NCBI Taxonomy" id="104087"/>
    <lineage>
        <taxon>Bacteria</taxon>
        <taxon>Pseudomonadati</taxon>
        <taxon>Pseudomonadota</taxon>
        <taxon>Gammaproteobacteria</taxon>
        <taxon>Pseudomonadales</taxon>
        <taxon>Pseudomonadaceae</taxon>
        <taxon>Pseudomonas</taxon>
    </lineage>
</organism>
<accession>A0A6L5C3W3</accession>
<evidence type="ECO:0000313" key="1">
    <source>
        <dbReference type="EMBL" id="KAF2395323.1"/>
    </source>
</evidence>
<proteinExistence type="predicted"/>
<dbReference type="EMBL" id="JAAAXX010000001">
    <property type="protein sequence ID" value="KAF2395323.1"/>
    <property type="molecule type" value="Genomic_DNA"/>
</dbReference>
<name>A0A6L5C3W3_9PSED</name>
<protein>
    <submittedName>
        <fullName evidence="1">Uncharacterized protein</fullName>
    </submittedName>
</protein>
<sequence>MSQPNEQVSAAPLRIDGVSDLDPEGHIPLEQLTNGTTIRIPRWPRFPGPPDPGEAPHFSILYIYWNQNSVETLLYERTYTYVDDRPEFTFPLTAQQMSAEGTALIYYVLEGYDGNFDRSERRQLTIRHAPLSPPEFPSATLHGYLNCNTLPPIWEKILISILPETVFRERDEFILEWQGFATLNGQPPELTPKYEIPKTLSVNDASKGFIMEILFVPYVKPMVDEDSAVAQYRLVRNGIVVARSEKGYVKIDRKLSGSPPCGGWP</sequence>
<reference evidence="1 2" key="1">
    <citation type="submission" date="2019-12" db="EMBL/GenBank/DDBJ databases">
        <title>Endophytic bacteria associated with Panax ginseng seedlings.</title>
        <authorList>
            <person name="Park J.M."/>
            <person name="Shin R."/>
            <person name="Jo S.H."/>
        </authorList>
    </citation>
    <scope>NUCLEOTIDE SEQUENCE [LARGE SCALE GENOMIC DNA]</scope>
    <source>
        <strain evidence="1 2">PgKB32</strain>
    </source>
</reference>